<dbReference type="AlphaFoldDB" id="A0A0R0KJE2"/>
<dbReference type="Gramene" id="KRH62927">
    <property type="protein sequence ID" value="KRH62927"/>
    <property type="gene ID" value="GLYMA_04G142600"/>
</dbReference>
<feature type="region of interest" description="Disordered" evidence="1">
    <location>
        <begin position="27"/>
        <end position="46"/>
    </location>
</feature>
<reference evidence="3" key="2">
    <citation type="submission" date="2018-02" db="UniProtKB">
        <authorList>
            <consortium name="EnsemblPlants"/>
        </authorList>
    </citation>
    <scope>IDENTIFICATION</scope>
    <source>
        <strain evidence="3">Williams 82</strain>
    </source>
</reference>
<dbReference type="Proteomes" id="UP000008827">
    <property type="component" value="Chromosome 4"/>
</dbReference>
<evidence type="ECO:0000313" key="4">
    <source>
        <dbReference type="Proteomes" id="UP000008827"/>
    </source>
</evidence>
<keyword evidence="4" id="KW-1185">Reference proteome</keyword>
<dbReference type="EnsemblPlants" id="KRH62927">
    <property type="protein sequence ID" value="KRH62927"/>
    <property type="gene ID" value="GLYMA_04G142600"/>
</dbReference>
<reference evidence="2 3" key="1">
    <citation type="journal article" date="2010" name="Nature">
        <title>Genome sequence of the palaeopolyploid soybean.</title>
        <authorList>
            <person name="Schmutz J."/>
            <person name="Cannon S.B."/>
            <person name="Schlueter J."/>
            <person name="Ma J."/>
            <person name="Mitros T."/>
            <person name="Nelson W."/>
            <person name="Hyten D.L."/>
            <person name="Song Q."/>
            <person name="Thelen J.J."/>
            <person name="Cheng J."/>
            <person name="Xu D."/>
            <person name="Hellsten U."/>
            <person name="May G.D."/>
            <person name="Yu Y."/>
            <person name="Sakurai T."/>
            <person name="Umezawa T."/>
            <person name="Bhattacharyya M.K."/>
            <person name="Sandhu D."/>
            <person name="Valliyodan B."/>
            <person name="Lindquist E."/>
            <person name="Peto M."/>
            <person name="Grant D."/>
            <person name="Shu S."/>
            <person name="Goodstein D."/>
            <person name="Barry K."/>
            <person name="Futrell-Griggs M."/>
            <person name="Abernathy B."/>
            <person name="Du J."/>
            <person name="Tian Z."/>
            <person name="Zhu L."/>
            <person name="Gill N."/>
            <person name="Joshi T."/>
            <person name="Libault M."/>
            <person name="Sethuraman A."/>
            <person name="Zhang X.-C."/>
            <person name="Shinozaki K."/>
            <person name="Nguyen H.T."/>
            <person name="Wing R.A."/>
            <person name="Cregan P."/>
            <person name="Specht J."/>
            <person name="Grimwood J."/>
            <person name="Rokhsar D."/>
            <person name="Stacey G."/>
            <person name="Shoemaker R.C."/>
            <person name="Jackson S.A."/>
        </authorList>
    </citation>
    <scope>NUCLEOTIDE SEQUENCE</scope>
    <source>
        <strain evidence="3">cv. Williams 82</strain>
        <tissue evidence="2">Callus</tissue>
    </source>
</reference>
<dbReference type="EMBL" id="CM000837">
    <property type="protein sequence ID" value="KRH62927.1"/>
    <property type="molecule type" value="Genomic_DNA"/>
</dbReference>
<name>A0A0R0KJE2_SOYBN</name>
<feature type="compositionally biased region" description="Basic and acidic residues" evidence="1">
    <location>
        <begin position="35"/>
        <end position="46"/>
    </location>
</feature>
<evidence type="ECO:0000256" key="1">
    <source>
        <dbReference type="SAM" id="MobiDB-lite"/>
    </source>
</evidence>
<evidence type="ECO:0000313" key="2">
    <source>
        <dbReference type="EMBL" id="KRH62927.1"/>
    </source>
</evidence>
<sequence>MLKTISLSETISQVEQRAKRQNIERTRVKGAQTHVRSEETNHGKQEELADLTTATAALRRGMKHAHLRSVNACNECPAEDKNPKNLK</sequence>
<reference evidence="2" key="3">
    <citation type="submission" date="2018-07" db="EMBL/GenBank/DDBJ databases">
        <title>WGS assembly of Glycine max.</title>
        <authorList>
            <person name="Schmutz J."/>
            <person name="Cannon S."/>
            <person name="Schlueter J."/>
            <person name="Ma J."/>
            <person name="Mitros T."/>
            <person name="Nelson W."/>
            <person name="Hyten D."/>
            <person name="Song Q."/>
            <person name="Thelen J."/>
            <person name="Cheng J."/>
            <person name="Xu D."/>
            <person name="Hellsten U."/>
            <person name="May G."/>
            <person name="Yu Y."/>
            <person name="Sakurai T."/>
            <person name="Umezawa T."/>
            <person name="Bhattacharyya M."/>
            <person name="Sandhu D."/>
            <person name="Valliyodan B."/>
            <person name="Lindquist E."/>
            <person name="Peto M."/>
            <person name="Grant D."/>
            <person name="Shu S."/>
            <person name="Goodstein D."/>
            <person name="Barry K."/>
            <person name="Futrell-Griggs M."/>
            <person name="Abernathy B."/>
            <person name="Du J."/>
            <person name="Tian Z."/>
            <person name="Zhu L."/>
            <person name="Gill N."/>
            <person name="Joshi T."/>
            <person name="Libault M."/>
            <person name="Sethuraman A."/>
            <person name="Zhang X."/>
            <person name="Shinozaki K."/>
            <person name="Nguyen H."/>
            <person name="Wing R."/>
            <person name="Cregan P."/>
            <person name="Specht J."/>
            <person name="Grimwood J."/>
            <person name="Rokhsar D."/>
            <person name="Stacey G."/>
            <person name="Shoemaker R."/>
            <person name="Jackson S."/>
        </authorList>
    </citation>
    <scope>NUCLEOTIDE SEQUENCE</scope>
    <source>
        <tissue evidence="2">Callus</tissue>
    </source>
</reference>
<protein>
    <submittedName>
        <fullName evidence="2 3">Uncharacterized protein</fullName>
    </submittedName>
</protein>
<evidence type="ECO:0000313" key="3">
    <source>
        <dbReference type="EnsemblPlants" id="KRH62927"/>
    </source>
</evidence>
<gene>
    <name evidence="2" type="ORF">GLYMA_04G142600</name>
</gene>
<proteinExistence type="predicted"/>
<dbReference type="InParanoid" id="A0A0R0KJE2"/>
<accession>A0A0R0KJE2</accession>
<organism evidence="2">
    <name type="scientific">Glycine max</name>
    <name type="common">Soybean</name>
    <name type="synonym">Glycine hispida</name>
    <dbReference type="NCBI Taxonomy" id="3847"/>
    <lineage>
        <taxon>Eukaryota</taxon>
        <taxon>Viridiplantae</taxon>
        <taxon>Streptophyta</taxon>
        <taxon>Embryophyta</taxon>
        <taxon>Tracheophyta</taxon>
        <taxon>Spermatophyta</taxon>
        <taxon>Magnoliopsida</taxon>
        <taxon>eudicotyledons</taxon>
        <taxon>Gunneridae</taxon>
        <taxon>Pentapetalae</taxon>
        <taxon>rosids</taxon>
        <taxon>fabids</taxon>
        <taxon>Fabales</taxon>
        <taxon>Fabaceae</taxon>
        <taxon>Papilionoideae</taxon>
        <taxon>50 kb inversion clade</taxon>
        <taxon>NPAAA clade</taxon>
        <taxon>indigoferoid/millettioid clade</taxon>
        <taxon>Phaseoleae</taxon>
        <taxon>Glycine</taxon>
        <taxon>Glycine subgen. Soja</taxon>
    </lineage>
</organism>